<dbReference type="Proteomes" id="UP000185911">
    <property type="component" value="Unassembled WGS sequence"/>
</dbReference>
<comment type="caution">
    <text evidence="1">The sequence shown here is derived from an EMBL/GenBank/DDBJ whole genome shotgun (WGS) entry which is preliminary data.</text>
</comment>
<evidence type="ECO:0000313" key="2">
    <source>
        <dbReference type="Proteomes" id="UP000185911"/>
    </source>
</evidence>
<sequence length="493" mass="51438">MNRSIITIALAAISPLVIADILPGTVMCMLGSVPHPVDYCVDATPCKTINSQTICLTGAFMHPAGSFTVPQTCWNTMTDYTCLQYQTDCLPFSSNSYCTEQGTGVCSMGGNGLPMTSPYPKLGPCLSTTHTYQCVDPSQPSLPPSTASGCTISSSLNGLDWSYATPSAADDFIAASTAQEFARQLVTYGYDASGSLSNLFHGTAMTCADGYIGLKNCCVGSSGTPTTNYKASGMLGNVAGMGLKVGATYAAKYGAPYVYDLMMANVAPEFLQSGVASMANSLQSFGSNPLNGVGMYGFGLTPTAAGGFFGTSASAQIGTSGVYFNPYALAAAVAIQVIMAALACDQEEMDLANLKGQNLCHYVGSYCSHELKFFGATIACLETTESYCCFNGLLAKGIMEGAHTQLGISWGSGKSPNCSGLSTTQIQALDLSGPAFTSVMEPFRQSVMNHYTNDVLPTTSGGAFQSATQTKATSNFHDLCLQKQLSDTTITCP</sequence>
<evidence type="ECO:0000313" key="1">
    <source>
        <dbReference type="EMBL" id="OLP04601.1"/>
    </source>
</evidence>
<accession>A0A1Q8Y979</accession>
<gene>
    <name evidence="1" type="ORF">BLL52_4215</name>
</gene>
<dbReference type="RefSeq" id="WP_338065753.1">
    <property type="nucleotide sequence ID" value="NZ_MSYM01000020.1"/>
</dbReference>
<keyword evidence="2" id="KW-1185">Reference proteome</keyword>
<dbReference type="AlphaFoldDB" id="A0A1Q8Y979"/>
<name>A0A1Q8Y979_9BURK</name>
<protein>
    <recommendedName>
        <fullName evidence="3">Conjugal transfer protein TraN</fullName>
    </recommendedName>
</protein>
<dbReference type="Pfam" id="PF06986">
    <property type="entry name" value="F_T4SS_TraN"/>
    <property type="match status" value="2"/>
</dbReference>
<evidence type="ECO:0008006" key="3">
    <source>
        <dbReference type="Google" id="ProtNLM"/>
    </source>
</evidence>
<dbReference type="EMBL" id="MSYM01000020">
    <property type="protein sequence ID" value="OLP04601.1"/>
    <property type="molecule type" value="Genomic_DNA"/>
</dbReference>
<proteinExistence type="predicted"/>
<reference evidence="1 2" key="1">
    <citation type="submission" date="2017-01" db="EMBL/GenBank/DDBJ databases">
        <title>Genome sequence of Rhodoferax antarcticus ANT.BR, a psychrophilic purple nonsulfur bacterium from an Antarctic microbial mat.</title>
        <authorList>
            <person name="Baker J."/>
            <person name="Riester C."/>
            <person name="Skinner B."/>
            <person name="Newell A."/>
            <person name="Swingley W."/>
            <person name="Madigan M."/>
            <person name="Jung D."/>
            <person name="Asao M."/>
            <person name="Chen M."/>
            <person name="Loughlin P."/>
            <person name="Pan H."/>
            <person name="Lin S."/>
            <person name="Li N."/>
            <person name="Shaw J."/>
            <person name="Prado M."/>
            <person name="Sherman C."/>
            <person name="Li X."/>
            <person name="Tang J."/>
            <person name="Blankenship R."/>
            <person name="Zhao T."/>
            <person name="Touchman J."/>
            <person name="Sattley M."/>
        </authorList>
    </citation>
    <scope>NUCLEOTIDE SEQUENCE [LARGE SCALE GENOMIC DNA]</scope>
    <source>
        <strain evidence="1 2">ANT.BR</strain>
    </source>
</reference>
<dbReference type="InterPro" id="IPR014121">
    <property type="entry name" value="TraN_Ftype"/>
</dbReference>
<organism evidence="1 2">
    <name type="scientific">Rhodoferax antarcticus ANT.BR</name>
    <dbReference type="NCBI Taxonomy" id="1111071"/>
    <lineage>
        <taxon>Bacteria</taxon>
        <taxon>Pseudomonadati</taxon>
        <taxon>Pseudomonadota</taxon>
        <taxon>Betaproteobacteria</taxon>
        <taxon>Burkholderiales</taxon>
        <taxon>Comamonadaceae</taxon>
        <taxon>Rhodoferax</taxon>
    </lineage>
</organism>